<keyword evidence="4" id="KW-0479">Metal-binding</keyword>
<feature type="domain" description="Protein kinase" evidence="14">
    <location>
        <begin position="185"/>
        <end position="443"/>
    </location>
</feature>
<keyword evidence="5 12" id="KW-0547">Nucleotide-binding</keyword>
<proteinExistence type="inferred from homology"/>
<feature type="compositionally biased region" description="Low complexity" evidence="13">
    <location>
        <begin position="143"/>
        <end position="154"/>
    </location>
</feature>
<name>A0A7S2QUA3_9CHLO</name>
<dbReference type="InterPro" id="IPR011009">
    <property type="entry name" value="Kinase-like_dom_sf"/>
</dbReference>
<reference evidence="16" key="1">
    <citation type="submission" date="2021-01" db="EMBL/GenBank/DDBJ databases">
        <authorList>
            <person name="Corre E."/>
            <person name="Pelletier E."/>
            <person name="Niang G."/>
            <person name="Scheremetjew M."/>
            <person name="Finn R."/>
            <person name="Kale V."/>
            <person name="Holt S."/>
            <person name="Cochrane G."/>
            <person name="Meng A."/>
            <person name="Brown T."/>
            <person name="Cohen L."/>
        </authorList>
    </citation>
    <scope>NUCLEOTIDE SEQUENCE</scope>
    <source>
        <strain evidence="16">SAG 11-48b</strain>
    </source>
</reference>
<accession>A0A7S2QUA3</accession>
<dbReference type="FunFam" id="1.10.510.10:FF:000178">
    <property type="entry name" value="Calcium-dependent protein kinase 5"/>
    <property type="match status" value="1"/>
</dbReference>
<evidence type="ECO:0000259" key="15">
    <source>
        <dbReference type="PROSITE" id="PS50222"/>
    </source>
</evidence>
<dbReference type="InterPro" id="IPR018247">
    <property type="entry name" value="EF_Hand_1_Ca_BS"/>
</dbReference>
<feature type="region of interest" description="Disordered" evidence="13">
    <location>
        <begin position="1"/>
        <end position="170"/>
    </location>
</feature>
<comment type="similarity">
    <text evidence="9">Belongs to the protein kinase superfamily. Ser/Thr protein kinase family. CDPK subfamily.</text>
</comment>
<dbReference type="Gene3D" id="1.10.238.10">
    <property type="entry name" value="EF-hand"/>
    <property type="match status" value="1"/>
</dbReference>
<feature type="domain" description="EF-hand" evidence="15">
    <location>
        <begin position="486"/>
        <end position="521"/>
    </location>
</feature>
<evidence type="ECO:0000256" key="11">
    <source>
        <dbReference type="ARBA" id="ARBA00048679"/>
    </source>
</evidence>
<organism evidence="16">
    <name type="scientific">Chlamydomonas chlamydogama</name>
    <dbReference type="NCBI Taxonomy" id="225041"/>
    <lineage>
        <taxon>Eukaryota</taxon>
        <taxon>Viridiplantae</taxon>
        <taxon>Chlorophyta</taxon>
        <taxon>core chlorophytes</taxon>
        <taxon>Chlorophyceae</taxon>
        <taxon>CS clade</taxon>
        <taxon>Chlamydomonadales</taxon>
        <taxon>Chlamydomonadaceae</taxon>
        <taxon>Chlamydomonas</taxon>
    </lineage>
</organism>
<dbReference type="Pfam" id="PF00069">
    <property type="entry name" value="Pkinase"/>
    <property type="match status" value="1"/>
</dbReference>
<feature type="compositionally biased region" description="Polar residues" evidence="13">
    <location>
        <begin position="61"/>
        <end position="86"/>
    </location>
</feature>
<dbReference type="FunFam" id="1.10.238.10:FF:000001">
    <property type="entry name" value="Calmodulin 1"/>
    <property type="match status" value="1"/>
</dbReference>
<evidence type="ECO:0000256" key="12">
    <source>
        <dbReference type="PROSITE-ProRule" id="PRU10141"/>
    </source>
</evidence>
<evidence type="ECO:0000256" key="1">
    <source>
        <dbReference type="ARBA" id="ARBA00012513"/>
    </source>
</evidence>
<dbReference type="InterPro" id="IPR002048">
    <property type="entry name" value="EF_hand_dom"/>
</dbReference>
<gene>
    <name evidence="16" type="ORF">CCHL1392_LOCUS819</name>
</gene>
<evidence type="ECO:0000256" key="5">
    <source>
        <dbReference type="ARBA" id="ARBA00022741"/>
    </source>
</evidence>
<evidence type="ECO:0000313" key="16">
    <source>
        <dbReference type="EMBL" id="CAD9652144.1"/>
    </source>
</evidence>
<evidence type="ECO:0000256" key="6">
    <source>
        <dbReference type="ARBA" id="ARBA00022777"/>
    </source>
</evidence>
<feature type="domain" description="EF-hand" evidence="15">
    <location>
        <begin position="594"/>
        <end position="624"/>
    </location>
</feature>
<evidence type="ECO:0000256" key="7">
    <source>
        <dbReference type="ARBA" id="ARBA00022837"/>
    </source>
</evidence>
<evidence type="ECO:0000256" key="4">
    <source>
        <dbReference type="ARBA" id="ARBA00022723"/>
    </source>
</evidence>
<keyword evidence="7" id="KW-0106">Calcium</keyword>
<dbReference type="InterPro" id="IPR011992">
    <property type="entry name" value="EF-hand-dom_pair"/>
</dbReference>
<dbReference type="SMART" id="SM00054">
    <property type="entry name" value="EFh"/>
    <property type="match status" value="4"/>
</dbReference>
<dbReference type="EC" id="2.7.11.1" evidence="1"/>
<comment type="catalytic activity">
    <reaction evidence="10">
        <text>L-threonyl-[protein] + ATP = O-phospho-L-threonyl-[protein] + ADP + H(+)</text>
        <dbReference type="Rhea" id="RHEA:46608"/>
        <dbReference type="Rhea" id="RHEA-COMP:11060"/>
        <dbReference type="Rhea" id="RHEA-COMP:11605"/>
        <dbReference type="ChEBI" id="CHEBI:15378"/>
        <dbReference type="ChEBI" id="CHEBI:30013"/>
        <dbReference type="ChEBI" id="CHEBI:30616"/>
        <dbReference type="ChEBI" id="CHEBI:61977"/>
        <dbReference type="ChEBI" id="CHEBI:456216"/>
        <dbReference type="EC" id="2.7.11.1"/>
    </reaction>
</comment>
<dbReference type="PROSITE" id="PS50011">
    <property type="entry name" value="PROTEIN_KINASE_DOM"/>
    <property type="match status" value="1"/>
</dbReference>
<dbReference type="GO" id="GO:0005509">
    <property type="term" value="F:calcium ion binding"/>
    <property type="evidence" value="ECO:0007669"/>
    <property type="project" value="InterPro"/>
</dbReference>
<dbReference type="FunFam" id="3.30.200.20:FF:000004">
    <property type="entry name" value="Calcium-dependent protein kinase 1"/>
    <property type="match status" value="1"/>
</dbReference>
<dbReference type="GO" id="GO:0005524">
    <property type="term" value="F:ATP binding"/>
    <property type="evidence" value="ECO:0007669"/>
    <property type="project" value="UniProtKB-UniRule"/>
</dbReference>
<keyword evidence="3" id="KW-0808">Transferase</keyword>
<dbReference type="GO" id="GO:0004674">
    <property type="term" value="F:protein serine/threonine kinase activity"/>
    <property type="evidence" value="ECO:0007669"/>
    <property type="project" value="UniProtKB-KW"/>
</dbReference>
<evidence type="ECO:0000256" key="13">
    <source>
        <dbReference type="SAM" id="MobiDB-lite"/>
    </source>
</evidence>
<keyword evidence="6" id="KW-0418">Kinase</keyword>
<evidence type="ECO:0000256" key="3">
    <source>
        <dbReference type="ARBA" id="ARBA00022679"/>
    </source>
</evidence>
<evidence type="ECO:0000256" key="10">
    <source>
        <dbReference type="ARBA" id="ARBA00047899"/>
    </source>
</evidence>
<feature type="compositionally biased region" description="Pro residues" evidence="13">
    <location>
        <begin position="131"/>
        <end position="142"/>
    </location>
</feature>
<dbReference type="InterPro" id="IPR017441">
    <property type="entry name" value="Protein_kinase_ATP_BS"/>
</dbReference>
<dbReference type="InterPro" id="IPR050205">
    <property type="entry name" value="CDPK_Ser/Thr_kinases"/>
</dbReference>
<dbReference type="InterPro" id="IPR008271">
    <property type="entry name" value="Ser/Thr_kinase_AS"/>
</dbReference>
<evidence type="ECO:0000256" key="9">
    <source>
        <dbReference type="ARBA" id="ARBA00024334"/>
    </source>
</evidence>
<protein>
    <recommendedName>
        <fullName evidence="1">non-specific serine/threonine protein kinase</fullName>
        <ecNumber evidence="1">2.7.11.1</ecNumber>
    </recommendedName>
</protein>
<feature type="domain" description="EF-hand" evidence="15">
    <location>
        <begin position="522"/>
        <end position="557"/>
    </location>
</feature>
<dbReference type="PROSITE" id="PS00107">
    <property type="entry name" value="PROTEIN_KINASE_ATP"/>
    <property type="match status" value="1"/>
</dbReference>
<dbReference type="SUPFAM" id="SSF56112">
    <property type="entry name" value="Protein kinase-like (PK-like)"/>
    <property type="match status" value="1"/>
</dbReference>
<feature type="compositionally biased region" description="Polar residues" evidence="13">
    <location>
        <begin position="44"/>
        <end position="54"/>
    </location>
</feature>
<dbReference type="EMBL" id="HBHD01001500">
    <property type="protein sequence ID" value="CAD9652144.1"/>
    <property type="molecule type" value="Transcribed_RNA"/>
</dbReference>
<dbReference type="PROSITE" id="PS00108">
    <property type="entry name" value="PROTEIN_KINASE_ST"/>
    <property type="match status" value="1"/>
</dbReference>
<feature type="compositionally biased region" description="Polar residues" evidence="13">
    <location>
        <begin position="1"/>
        <end position="14"/>
    </location>
</feature>
<dbReference type="SMART" id="SM00220">
    <property type="entry name" value="S_TKc"/>
    <property type="match status" value="1"/>
</dbReference>
<dbReference type="Pfam" id="PF13499">
    <property type="entry name" value="EF-hand_7"/>
    <property type="match status" value="2"/>
</dbReference>
<feature type="compositionally biased region" description="Low complexity" evidence="13">
    <location>
        <begin position="96"/>
        <end position="115"/>
    </location>
</feature>
<dbReference type="PROSITE" id="PS50222">
    <property type="entry name" value="EF_HAND_2"/>
    <property type="match status" value="4"/>
</dbReference>
<sequence>MGQCSSSDGHQNGGNPAPLPPRSTSYATAATEGATDFSSKALAASQTNQSTSKGSPRPLTPETNTSQPAPTTNTLGVHSQPLSPSQIPLIPAKSEASQSASQVTASTKSSSAKVADPVERARMSESSAVPPSVPNPKPPSSPAPASQSPRTSSAGPKPARSEDPGYVKGTSTWIIGETKDIRHDFDFDKILGKGQFGTTRLAKDRATGKEYACKSISKRKLNSKEEIEDVQREVQVLYHLAGHPNVVRVKGVYEDKQYVHIVMEVATGGELFDRIVKRGRYSEKDASTLFRTMVAVVVHCHNMGVLHRDLKPENFLLADDSDEAELKATDFGLSIFFKEGQVFRDIVGSAFYVAPEVLNRRYSKEADIWSLGVILYILLSGVPPFYGETEEQIFQQVLKGKLDLSTGPWASISDPAKDCVRRMLVRDPKRRATAQQILQHDWMRENGVATDNELEMEVLTRMKRFSAMNRLKKEALKIIATSLPMDEISGMKEIFKDMDKDKSGSITVEEFAQALRRKGNSLPEQEVQRLIAEADMDGSGTIDYEEFLAATINHSKLQREEHLKAAFEHFDIDKDGHITHAELMESLKKLGITDEGIQDIIKEVDKDNSGTIEYNEFCAMMRNL</sequence>
<dbReference type="InterPro" id="IPR000719">
    <property type="entry name" value="Prot_kinase_dom"/>
</dbReference>
<dbReference type="PROSITE" id="PS00018">
    <property type="entry name" value="EF_HAND_1"/>
    <property type="match status" value="4"/>
</dbReference>
<dbReference type="PANTHER" id="PTHR24349">
    <property type="entry name" value="SERINE/THREONINE-PROTEIN KINASE"/>
    <property type="match status" value="1"/>
</dbReference>
<feature type="domain" description="EF-hand" evidence="15">
    <location>
        <begin position="558"/>
        <end position="593"/>
    </location>
</feature>
<evidence type="ECO:0000259" key="14">
    <source>
        <dbReference type="PROSITE" id="PS50011"/>
    </source>
</evidence>
<dbReference type="Gene3D" id="1.10.510.10">
    <property type="entry name" value="Transferase(Phosphotransferase) domain 1"/>
    <property type="match status" value="1"/>
</dbReference>
<feature type="binding site" evidence="12">
    <location>
        <position position="214"/>
    </location>
    <ligand>
        <name>ATP</name>
        <dbReference type="ChEBI" id="CHEBI:30616"/>
    </ligand>
</feature>
<dbReference type="CDD" id="cd05117">
    <property type="entry name" value="STKc_CAMK"/>
    <property type="match status" value="1"/>
</dbReference>
<keyword evidence="2" id="KW-0723">Serine/threonine-protein kinase</keyword>
<evidence type="ECO:0000256" key="8">
    <source>
        <dbReference type="ARBA" id="ARBA00022840"/>
    </source>
</evidence>
<dbReference type="SUPFAM" id="SSF47473">
    <property type="entry name" value="EF-hand"/>
    <property type="match status" value="1"/>
</dbReference>
<keyword evidence="8 12" id="KW-0067">ATP-binding</keyword>
<dbReference type="Gene3D" id="3.30.200.20">
    <property type="entry name" value="Phosphorylase Kinase, domain 1"/>
    <property type="match status" value="1"/>
</dbReference>
<comment type="catalytic activity">
    <reaction evidence="11">
        <text>L-seryl-[protein] + ATP = O-phospho-L-seryl-[protein] + ADP + H(+)</text>
        <dbReference type="Rhea" id="RHEA:17989"/>
        <dbReference type="Rhea" id="RHEA-COMP:9863"/>
        <dbReference type="Rhea" id="RHEA-COMP:11604"/>
        <dbReference type="ChEBI" id="CHEBI:15378"/>
        <dbReference type="ChEBI" id="CHEBI:29999"/>
        <dbReference type="ChEBI" id="CHEBI:30616"/>
        <dbReference type="ChEBI" id="CHEBI:83421"/>
        <dbReference type="ChEBI" id="CHEBI:456216"/>
        <dbReference type="EC" id="2.7.11.1"/>
    </reaction>
</comment>
<dbReference type="AlphaFoldDB" id="A0A7S2QUA3"/>
<evidence type="ECO:0000256" key="2">
    <source>
        <dbReference type="ARBA" id="ARBA00022527"/>
    </source>
</evidence>